<dbReference type="Pfam" id="PF23635">
    <property type="entry name" value="Beta-prop_AT5G49610-like"/>
    <property type="match status" value="1"/>
</dbReference>
<dbReference type="SUPFAM" id="SSF81383">
    <property type="entry name" value="F-box domain"/>
    <property type="match status" value="1"/>
</dbReference>
<dbReference type="PROSITE" id="PS51257">
    <property type="entry name" value="PROKAR_LIPOPROTEIN"/>
    <property type="match status" value="1"/>
</dbReference>
<dbReference type="AlphaFoldDB" id="A0A3L6RNS4"/>
<name>A0A3L6RNS4_PANMI</name>
<dbReference type="Proteomes" id="UP000275267">
    <property type="component" value="Unassembled WGS sequence"/>
</dbReference>
<dbReference type="OrthoDB" id="622335at2759"/>
<comment type="caution">
    <text evidence="2">The sequence shown here is derived from an EMBL/GenBank/DDBJ whole genome shotgun (WGS) entry which is preliminary data.</text>
</comment>
<dbReference type="EMBL" id="PQIB02000007">
    <property type="protein sequence ID" value="RLN06944.1"/>
    <property type="molecule type" value="Genomic_DNA"/>
</dbReference>
<protein>
    <recommendedName>
        <fullName evidence="1">F-box protein AT5G49610-like beta-propeller domain-containing protein</fullName>
    </recommendedName>
</protein>
<evidence type="ECO:0000313" key="3">
    <source>
        <dbReference type="Proteomes" id="UP000275267"/>
    </source>
</evidence>
<feature type="domain" description="F-box protein AT5G49610-like beta-propeller" evidence="1">
    <location>
        <begin position="119"/>
        <end position="391"/>
    </location>
</feature>
<dbReference type="PANTHER" id="PTHR33207">
    <property type="entry name" value="F-BOX DOMAIN CONTAINING PROTEIN-RELATED"/>
    <property type="match status" value="1"/>
</dbReference>
<accession>A0A3L6RNS4</accession>
<dbReference type="InterPro" id="IPR056594">
    <property type="entry name" value="AT5G49610-like_b-prop"/>
</dbReference>
<gene>
    <name evidence="2" type="ORF">C2845_PM11G17000</name>
</gene>
<organism evidence="2 3">
    <name type="scientific">Panicum miliaceum</name>
    <name type="common">Proso millet</name>
    <name type="synonym">Broomcorn millet</name>
    <dbReference type="NCBI Taxonomy" id="4540"/>
    <lineage>
        <taxon>Eukaryota</taxon>
        <taxon>Viridiplantae</taxon>
        <taxon>Streptophyta</taxon>
        <taxon>Embryophyta</taxon>
        <taxon>Tracheophyta</taxon>
        <taxon>Spermatophyta</taxon>
        <taxon>Magnoliopsida</taxon>
        <taxon>Liliopsida</taxon>
        <taxon>Poales</taxon>
        <taxon>Poaceae</taxon>
        <taxon>PACMAD clade</taxon>
        <taxon>Panicoideae</taxon>
        <taxon>Panicodae</taxon>
        <taxon>Paniceae</taxon>
        <taxon>Panicinae</taxon>
        <taxon>Panicum</taxon>
        <taxon>Panicum sect. Panicum</taxon>
    </lineage>
</organism>
<dbReference type="InterPro" id="IPR036047">
    <property type="entry name" value="F-box-like_dom_sf"/>
</dbReference>
<dbReference type="STRING" id="4540.A0A3L6RNS4"/>
<evidence type="ECO:0000313" key="2">
    <source>
        <dbReference type="EMBL" id="RLN06944.1"/>
    </source>
</evidence>
<proteinExistence type="predicted"/>
<keyword evidence="3" id="KW-1185">Reference proteome</keyword>
<evidence type="ECO:0000259" key="1">
    <source>
        <dbReference type="Pfam" id="PF23635"/>
    </source>
</evidence>
<reference evidence="3" key="1">
    <citation type="journal article" date="2019" name="Nat. Commun.">
        <title>The genome of broomcorn millet.</title>
        <authorList>
            <person name="Zou C."/>
            <person name="Miki D."/>
            <person name="Li D."/>
            <person name="Tang Q."/>
            <person name="Xiao L."/>
            <person name="Rajput S."/>
            <person name="Deng P."/>
            <person name="Jia W."/>
            <person name="Huang R."/>
            <person name="Zhang M."/>
            <person name="Sun Y."/>
            <person name="Hu J."/>
            <person name="Fu X."/>
            <person name="Schnable P.S."/>
            <person name="Li F."/>
            <person name="Zhang H."/>
            <person name="Feng B."/>
            <person name="Zhu X."/>
            <person name="Liu R."/>
            <person name="Schnable J.C."/>
            <person name="Zhu J.-K."/>
            <person name="Zhang H."/>
        </authorList>
    </citation>
    <scope>NUCLEOTIDE SEQUENCE [LARGE SCALE GENOMIC DNA]</scope>
</reference>
<sequence length="402" mass="45116">MEATSKRTRLAPPPQAASVASISAVFGCDDLLREILLCLDSPIYLVLAAAVSRRWHRRAADTAFLRRFRALHPPRPLGVYLRVGESQGLRFVPLPHGPELAAVVRRRGGLDLGDNNGYMGDSRNGRLVYAERTYVVCCPLHPERRGASLPLPPTPADLGNADIGLYSREILFRENDGEGMLSVVMRYERKAWVHFSEFQAGAWDEGRYSSLLELPGHWMRCKKRALLAGGKLYMICMAEYILGLDLASGSASCIKLPDRVQYEYDANIGLSRAEGSGFYLIHVKGLQLCVWLYTTGCSSAGPWELVDTICLRHAFCRQTDSTWPSQDDDDDEVVHVAAVGDKADFVFLWIKRKVFYMRISSRTVEKVYETMFGPGSYFGIYPLMMPWPPTFPALNGRHDQDQ</sequence>